<evidence type="ECO:0000313" key="3">
    <source>
        <dbReference type="EMBL" id="CAF4334688.1"/>
    </source>
</evidence>
<sequence length="66" mass="7572">MSKEEIRQLFKQFDNGNGRLSLAEIDRAIINFYPQFGTNKKAILRAYKAADTSGNGFVELKEFEKI</sequence>
<dbReference type="InterPro" id="IPR002048">
    <property type="entry name" value="EF_hand_dom"/>
</dbReference>
<feature type="domain" description="EF-hand" evidence="2">
    <location>
        <begin position="1"/>
        <end position="35"/>
    </location>
</feature>
<dbReference type="AlphaFoldDB" id="A0A820K2D3"/>
<dbReference type="PROSITE" id="PS00018">
    <property type="entry name" value="EF_HAND_1"/>
    <property type="match status" value="1"/>
</dbReference>
<dbReference type="Gene3D" id="1.10.238.10">
    <property type="entry name" value="EF-hand"/>
    <property type="match status" value="1"/>
</dbReference>
<comment type="caution">
    <text evidence="3">The sequence shown here is derived from an EMBL/GenBank/DDBJ whole genome shotgun (WGS) entry which is preliminary data.</text>
</comment>
<reference evidence="3" key="1">
    <citation type="submission" date="2021-02" db="EMBL/GenBank/DDBJ databases">
        <authorList>
            <person name="Nowell W R."/>
        </authorList>
    </citation>
    <scope>NUCLEOTIDE SEQUENCE</scope>
</reference>
<proteinExistence type="predicted"/>
<protein>
    <recommendedName>
        <fullName evidence="2">EF-hand domain-containing protein</fullName>
    </recommendedName>
</protein>
<accession>A0A820K2D3</accession>
<dbReference type="Proteomes" id="UP000663874">
    <property type="component" value="Unassembled WGS sequence"/>
</dbReference>
<feature type="domain" description="EF-hand" evidence="2">
    <location>
        <begin position="38"/>
        <end position="66"/>
    </location>
</feature>
<dbReference type="GO" id="GO:0005509">
    <property type="term" value="F:calcium ion binding"/>
    <property type="evidence" value="ECO:0007669"/>
    <property type="project" value="InterPro"/>
</dbReference>
<name>A0A820K2D3_9BILA</name>
<dbReference type="InterPro" id="IPR018247">
    <property type="entry name" value="EF_Hand_1_Ca_BS"/>
</dbReference>
<dbReference type="SUPFAM" id="SSF47473">
    <property type="entry name" value="EF-hand"/>
    <property type="match status" value="1"/>
</dbReference>
<keyword evidence="1" id="KW-0106">Calcium</keyword>
<feature type="non-terminal residue" evidence="3">
    <location>
        <position position="1"/>
    </location>
</feature>
<gene>
    <name evidence="3" type="ORF">FNK824_LOCUS41810</name>
</gene>
<evidence type="ECO:0000313" key="4">
    <source>
        <dbReference type="Proteomes" id="UP000663874"/>
    </source>
</evidence>
<organism evidence="3 4">
    <name type="scientific">Rotaria sordida</name>
    <dbReference type="NCBI Taxonomy" id="392033"/>
    <lineage>
        <taxon>Eukaryota</taxon>
        <taxon>Metazoa</taxon>
        <taxon>Spiralia</taxon>
        <taxon>Gnathifera</taxon>
        <taxon>Rotifera</taxon>
        <taxon>Eurotatoria</taxon>
        <taxon>Bdelloidea</taxon>
        <taxon>Philodinida</taxon>
        <taxon>Philodinidae</taxon>
        <taxon>Rotaria</taxon>
    </lineage>
</organism>
<dbReference type="InterPro" id="IPR011992">
    <property type="entry name" value="EF-hand-dom_pair"/>
</dbReference>
<dbReference type="PROSITE" id="PS50222">
    <property type="entry name" value="EF_HAND_2"/>
    <property type="match status" value="2"/>
</dbReference>
<dbReference type="EMBL" id="CAJOBE010043619">
    <property type="protein sequence ID" value="CAF4334688.1"/>
    <property type="molecule type" value="Genomic_DNA"/>
</dbReference>
<evidence type="ECO:0000256" key="1">
    <source>
        <dbReference type="ARBA" id="ARBA00022837"/>
    </source>
</evidence>
<evidence type="ECO:0000259" key="2">
    <source>
        <dbReference type="PROSITE" id="PS50222"/>
    </source>
</evidence>
<dbReference type="Pfam" id="PF13499">
    <property type="entry name" value="EF-hand_7"/>
    <property type="match status" value="1"/>
</dbReference>